<dbReference type="SMART" id="SM00983">
    <property type="entry name" value="TPK_B1_binding"/>
    <property type="match status" value="1"/>
</dbReference>
<dbReference type="InterPro" id="IPR036371">
    <property type="entry name" value="TPK_B1-bd_sf"/>
</dbReference>
<evidence type="ECO:0000313" key="8">
    <source>
        <dbReference type="Proteomes" id="UP000673975"/>
    </source>
</evidence>
<dbReference type="PANTHER" id="PTHR41299">
    <property type="entry name" value="THIAMINE PYROPHOSPHOKINASE"/>
    <property type="match status" value="1"/>
</dbReference>
<dbReference type="InterPro" id="IPR007371">
    <property type="entry name" value="TPK_catalytic"/>
</dbReference>
<dbReference type="EMBL" id="JAFIDN010000006">
    <property type="protein sequence ID" value="MBP3192836.1"/>
    <property type="molecule type" value="Genomic_DNA"/>
</dbReference>
<dbReference type="Pfam" id="PF04263">
    <property type="entry name" value="TPK_catalytic"/>
    <property type="match status" value="1"/>
</dbReference>
<dbReference type="CDD" id="cd07995">
    <property type="entry name" value="TPK"/>
    <property type="match status" value="1"/>
</dbReference>
<evidence type="ECO:0000256" key="1">
    <source>
        <dbReference type="ARBA" id="ARBA00022679"/>
    </source>
</evidence>
<dbReference type="PANTHER" id="PTHR41299:SF1">
    <property type="entry name" value="THIAMINE PYROPHOSPHOKINASE"/>
    <property type="match status" value="1"/>
</dbReference>
<accession>A0A8J7SA36</accession>
<dbReference type="GO" id="GO:0004788">
    <property type="term" value="F:thiamine diphosphokinase activity"/>
    <property type="evidence" value="ECO:0007669"/>
    <property type="project" value="UniProtKB-UniRule"/>
</dbReference>
<dbReference type="Proteomes" id="UP000673975">
    <property type="component" value="Unassembled WGS sequence"/>
</dbReference>
<dbReference type="GO" id="GO:0006772">
    <property type="term" value="P:thiamine metabolic process"/>
    <property type="evidence" value="ECO:0007669"/>
    <property type="project" value="UniProtKB-UniRule"/>
</dbReference>
<evidence type="ECO:0000256" key="2">
    <source>
        <dbReference type="ARBA" id="ARBA00022741"/>
    </source>
</evidence>
<dbReference type="InterPro" id="IPR007373">
    <property type="entry name" value="Thiamin_PyroPKinase_B1-bd"/>
</dbReference>
<sequence>MQFLVVANGERPSRGLFTMLHQYCDSMIGADGGGHTALAYGYRPDAIVGDLDSFPETGKLTCEIIHNPDQETNDLEKALDYALTHGATRVDVIGATGLRTDQTLKNLSVLQQFSPRFEHLAFWDDQLYMRIVPKSFSIELPPGNLVSLFPMSGKVKGIKTSGLRYPLNNETLRNGYRDGSSNVVIDGSVTITYQTGALLFMTATGEHLVKTKKDS</sequence>
<keyword evidence="3" id="KW-0418">Kinase</keyword>
<dbReference type="InterPro" id="IPR036759">
    <property type="entry name" value="TPK_catalytic_sf"/>
</dbReference>
<evidence type="ECO:0000256" key="3">
    <source>
        <dbReference type="ARBA" id="ARBA00022777"/>
    </source>
</evidence>
<comment type="caution">
    <text evidence="7">The sequence shown here is derived from an EMBL/GenBank/DDBJ whole genome shotgun (WGS) entry which is preliminary data.</text>
</comment>
<reference evidence="7" key="1">
    <citation type="submission" date="2021-02" db="EMBL/GenBank/DDBJ databases">
        <title>Natronogracilivirga saccharolytica gen. nov. sp. nov. a new anaerobic, haloalkiliphilic carbohydrate-fermenting bacterium from soda lake and proposing of Cyclonatronumiaceae fam. nov. in the phylum Balneolaeota.</title>
        <authorList>
            <person name="Zhilina T.N."/>
            <person name="Sorokin D.Y."/>
            <person name="Zavarzina D.G."/>
            <person name="Toshchakov S.V."/>
            <person name="Kublanov I.V."/>
        </authorList>
    </citation>
    <scope>NUCLEOTIDE SEQUENCE</scope>
    <source>
        <strain evidence="7">Z-1702</strain>
    </source>
</reference>
<dbReference type="Gene3D" id="3.40.50.10240">
    <property type="entry name" value="Thiamin pyrophosphokinase, catalytic domain"/>
    <property type="match status" value="1"/>
</dbReference>
<organism evidence="7 8">
    <name type="scientific">Natronogracilivirga saccharolytica</name>
    <dbReference type="NCBI Taxonomy" id="2812953"/>
    <lineage>
        <taxon>Bacteria</taxon>
        <taxon>Pseudomonadati</taxon>
        <taxon>Balneolota</taxon>
        <taxon>Balneolia</taxon>
        <taxon>Balneolales</taxon>
        <taxon>Cyclonatronaceae</taxon>
        <taxon>Natronogracilivirga</taxon>
    </lineage>
</organism>
<evidence type="ECO:0000259" key="6">
    <source>
        <dbReference type="SMART" id="SM00983"/>
    </source>
</evidence>
<keyword evidence="2" id="KW-0547">Nucleotide-binding</keyword>
<dbReference type="EC" id="2.7.6.2" evidence="5"/>
<evidence type="ECO:0000256" key="4">
    <source>
        <dbReference type="ARBA" id="ARBA00022840"/>
    </source>
</evidence>
<dbReference type="GO" id="GO:0005524">
    <property type="term" value="F:ATP binding"/>
    <property type="evidence" value="ECO:0007669"/>
    <property type="project" value="UniProtKB-KW"/>
</dbReference>
<dbReference type="RefSeq" id="WP_210511916.1">
    <property type="nucleotide sequence ID" value="NZ_JAFIDN010000006.1"/>
</dbReference>
<protein>
    <recommendedName>
        <fullName evidence="5">Thiamine diphosphokinase</fullName>
        <ecNumber evidence="5">2.7.6.2</ecNumber>
    </recommendedName>
</protein>
<dbReference type="GO" id="GO:0009229">
    <property type="term" value="P:thiamine diphosphate biosynthetic process"/>
    <property type="evidence" value="ECO:0007669"/>
    <property type="project" value="InterPro"/>
</dbReference>
<proteinExistence type="predicted"/>
<feature type="domain" description="Thiamin pyrophosphokinase thiamin-binding" evidence="6">
    <location>
        <begin position="137"/>
        <end position="199"/>
    </location>
</feature>
<dbReference type="SUPFAM" id="SSF63999">
    <property type="entry name" value="Thiamin pyrophosphokinase, catalytic domain"/>
    <property type="match status" value="1"/>
</dbReference>
<evidence type="ECO:0000313" key="7">
    <source>
        <dbReference type="EMBL" id="MBP3192836.1"/>
    </source>
</evidence>
<dbReference type="SUPFAM" id="SSF63862">
    <property type="entry name" value="Thiamin pyrophosphokinase, substrate-binding domain"/>
    <property type="match status" value="1"/>
</dbReference>
<dbReference type="Pfam" id="PF04265">
    <property type="entry name" value="TPK_B1_binding"/>
    <property type="match status" value="1"/>
</dbReference>
<dbReference type="GO" id="GO:0016301">
    <property type="term" value="F:kinase activity"/>
    <property type="evidence" value="ECO:0007669"/>
    <property type="project" value="UniProtKB-KW"/>
</dbReference>
<evidence type="ECO:0000256" key="5">
    <source>
        <dbReference type="NCBIfam" id="TIGR01378"/>
    </source>
</evidence>
<gene>
    <name evidence="7" type="ORF">NATSA_09190</name>
</gene>
<dbReference type="GO" id="GO:0030975">
    <property type="term" value="F:thiamine binding"/>
    <property type="evidence" value="ECO:0007669"/>
    <property type="project" value="InterPro"/>
</dbReference>
<dbReference type="InterPro" id="IPR006282">
    <property type="entry name" value="Thi_PPkinase"/>
</dbReference>
<dbReference type="InterPro" id="IPR053149">
    <property type="entry name" value="TPK"/>
</dbReference>
<dbReference type="AlphaFoldDB" id="A0A8J7SA36"/>
<name>A0A8J7SA36_9BACT</name>
<keyword evidence="8" id="KW-1185">Reference proteome</keyword>
<dbReference type="NCBIfam" id="TIGR01378">
    <property type="entry name" value="thi_PPkinase"/>
    <property type="match status" value="1"/>
</dbReference>
<keyword evidence="4" id="KW-0067">ATP-binding</keyword>
<keyword evidence="1 7" id="KW-0808">Transferase</keyword>